<evidence type="ECO:0000313" key="3">
    <source>
        <dbReference type="Proteomes" id="UP001524642"/>
    </source>
</evidence>
<evidence type="ECO:0000256" key="1">
    <source>
        <dbReference type="SAM" id="MobiDB-lite"/>
    </source>
</evidence>
<comment type="caution">
    <text evidence="2">The sequence shown here is derived from an EMBL/GenBank/DDBJ whole genome shotgun (WGS) entry which is preliminary data.</text>
</comment>
<dbReference type="Proteomes" id="UP001524642">
    <property type="component" value="Unassembled WGS sequence"/>
</dbReference>
<organism evidence="2 3">
    <name type="scientific">Roseomonas populi</name>
    <dbReference type="NCBI Taxonomy" id="3121582"/>
    <lineage>
        <taxon>Bacteria</taxon>
        <taxon>Pseudomonadati</taxon>
        <taxon>Pseudomonadota</taxon>
        <taxon>Alphaproteobacteria</taxon>
        <taxon>Acetobacterales</taxon>
        <taxon>Roseomonadaceae</taxon>
        <taxon>Roseomonas</taxon>
    </lineage>
</organism>
<accession>A0ABT1X8J4</accession>
<proteinExistence type="predicted"/>
<keyword evidence="3" id="KW-1185">Reference proteome</keyword>
<name>A0ABT1X8J4_9PROT</name>
<feature type="compositionally biased region" description="Pro residues" evidence="1">
    <location>
        <begin position="1"/>
        <end position="11"/>
    </location>
</feature>
<feature type="non-terminal residue" evidence="2">
    <location>
        <position position="1"/>
    </location>
</feature>
<reference evidence="2 3" key="1">
    <citation type="submission" date="2022-06" db="EMBL/GenBank/DDBJ databases">
        <title>Roseomonas CN29.</title>
        <authorList>
            <person name="Cheng Y."/>
            <person name="He X."/>
        </authorList>
    </citation>
    <scope>NUCLEOTIDE SEQUENCE [LARGE SCALE GENOMIC DNA]</scope>
    <source>
        <strain evidence="2 3">CN29</strain>
    </source>
</reference>
<feature type="compositionally biased region" description="Pro residues" evidence="1">
    <location>
        <begin position="24"/>
        <end position="39"/>
    </location>
</feature>
<gene>
    <name evidence="2" type="ORF">NRP21_20455</name>
</gene>
<dbReference type="EMBL" id="JANJOU010000020">
    <property type="protein sequence ID" value="MCR0984433.1"/>
    <property type="molecule type" value="Genomic_DNA"/>
</dbReference>
<protein>
    <submittedName>
        <fullName evidence="2">Uncharacterized protein</fullName>
    </submittedName>
</protein>
<evidence type="ECO:0000313" key="2">
    <source>
        <dbReference type="EMBL" id="MCR0984433.1"/>
    </source>
</evidence>
<sequence>AARPAAPPAVPGRPVTTPAMAPRPAAPQPVPSTPTLAPPVPLRVTELETMRAQGVSRIRFTMAAQAATLTGSDELSTMMTSHEAR</sequence>
<feature type="region of interest" description="Disordered" evidence="1">
    <location>
        <begin position="1"/>
        <end position="39"/>
    </location>
</feature>
<feature type="compositionally biased region" description="Low complexity" evidence="1">
    <location>
        <begin position="12"/>
        <end position="23"/>
    </location>
</feature>